<sequence>MTESKRQRQYSDAMKKRILFIVHQATSDPGRIGEVAKEFGYEPVICRHSCGDPLPVSLDDYAAAVMFGGPMSANDDHLPFIRTELDWLDIPLRENKPFLGICLGAQMLARVLGGSVMYHKDGFHEIGFYKVTAKHAGQDLFDDEQYFYQWHSEGFSLPSSNEGIENLAASEFFDNQAFRTGNAYGVQFHPDVTDEMMKKWSTMVAHRMVLPGAQARDRQLAGQAAHGNYADIWIRRFFRHWLSPTGGQADPLAIGGID</sequence>
<gene>
    <name evidence="2" type="ORF">METZ01_LOCUS139562</name>
</gene>
<dbReference type="AlphaFoldDB" id="A0A381ZBN3"/>
<dbReference type="EMBL" id="UINC01020707">
    <property type="protein sequence ID" value="SVA86708.1"/>
    <property type="molecule type" value="Genomic_DNA"/>
</dbReference>
<protein>
    <recommendedName>
        <fullName evidence="1">Glutamine amidotransferase domain-containing protein</fullName>
    </recommendedName>
</protein>
<dbReference type="InterPro" id="IPR044992">
    <property type="entry name" value="ChyE-like"/>
</dbReference>
<dbReference type="PANTHER" id="PTHR42695">
    <property type="entry name" value="GLUTAMINE AMIDOTRANSFERASE YLR126C-RELATED"/>
    <property type="match status" value="1"/>
</dbReference>
<organism evidence="2">
    <name type="scientific">marine metagenome</name>
    <dbReference type="NCBI Taxonomy" id="408172"/>
    <lineage>
        <taxon>unclassified sequences</taxon>
        <taxon>metagenomes</taxon>
        <taxon>ecological metagenomes</taxon>
    </lineage>
</organism>
<feature type="domain" description="Glutamine amidotransferase" evidence="1">
    <location>
        <begin position="58"/>
        <end position="195"/>
    </location>
</feature>
<dbReference type="Pfam" id="PF00117">
    <property type="entry name" value="GATase"/>
    <property type="match status" value="1"/>
</dbReference>
<proteinExistence type="predicted"/>
<name>A0A381ZBN3_9ZZZZ</name>
<dbReference type="Gene3D" id="3.40.50.880">
    <property type="match status" value="1"/>
</dbReference>
<evidence type="ECO:0000313" key="2">
    <source>
        <dbReference type="EMBL" id="SVA86708.1"/>
    </source>
</evidence>
<dbReference type="GO" id="GO:0005829">
    <property type="term" value="C:cytosol"/>
    <property type="evidence" value="ECO:0007669"/>
    <property type="project" value="TreeGrafter"/>
</dbReference>
<accession>A0A381ZBN3</accession>
<dbReference type="InterPro" id="IPR029062">
    <property type="entry name" value="Class_I_gatase-like"/>
</dbReference>
<dbReference type="SUPFAM" id="SSF52317">
    <property type="entry name" value="Class I glutamine amidotransferase-like"/>
    <property type="match status" value="1"/>
</dbReference>
<dbReference type="CDD" id="cd01741">
    <property type="entry name" value="GATase1_1"/>
    <property type="match status" value="1"/>
</dbReference>
<dbReference type="InterPro" id="IPR017926">
    <property type="entry name" value="GATASE"/>
</dbReference>
<dbReference type="PROSITE" id="PS51273">
    <property type="entry name" value="GATASE_TYPE_1"/>
    <property type="match status" value="1"/>
</dbReference>
<evidence type="ECO:0000259" key="1">
    <source>
        <dbReference type="Pfam" id="PF00117"/>
    </source>
</evidence>
<reference evidence="2" key="1">
    <citation type="submission" date="2018-05" db="EMBL/GenBank/DDBJ databases">
        <authorList>
            <person name="Lanie J.A."/>
            <person name="Ng W.-L."/>
            <person name="Kazmierczak K.M."/>
            <person name="Andrzejewski T.M."/>
            <person name="Davidsen T.M."/>
            <person name="Wayne K.J."/>
            <person name="Tettelin H."/>
            <person name="Glass J.I."/>
            <person name="Rusch D."/>
            <person name="Podicherti R."/>
            <person name="Tsui H.-C.T."/>
            <person name="Winkler M.E."/>
        </authorList>
    </citation>
    <scope>NUCLEOTIDE SEQUENCE</scope>
</reference>
<dbReference type="PANTHER" id="PTHR42695:SF5">
    <property type="entry name" value="GLUTAMINE AMIDOTRANSFERASE YLR126C-RELATED"/>
    <property type="match status" value="1"/>
</dbReference>